<dbReference type="Proteomes" id="UP001608902">
    <property type="component" value="Unassembled WGS sequence"/>
</dbReference>
<keyword evidence="3" id="KW-1185">Reference proteome</keyword>
<evidence type="ECO:0000256" key="1">
    <source>
        <dbReference type="SAM" id="MobiDB-lite"/>
    </source>
</evidence>
<feature type="region of interest" description="Disordered" evidence="1">
    <location>
        <begin position="1"/>
        <end position="113"/>
    </location>
</feature>
<name>A0ABD6F470_9BILA</name>
<accession>A0ABD6F470</accession>
<comment type="caution">
    <text evidence="2">The sequence shown here is derived from an EMBL/GenBank/DDBJ whole genome shotgun (WGS) entry which is preliminary data.</text>
</comment>
<protein>
    <submittedName>
        <fullName evidence="2">Uncharacterized protein</fullName>
    </submittedName>
</protein>
<gene>
    <name evidence="2" type="ORF">AB6A40_011566</name>
</gene>
<feature type="compositionally biased region" description="Basic and acidic residues" evidence="1">
    <location>
        <begin position="54"/>
        <end position="76"/>
    </location>
</feature>
<feature type="compositionally biased region" description="Basic and acidic residues" evidence="1">
    <location>
        <begin position="85"/>
        <end position="98"/>
    </location>
</feature>
<dbReference type="AlphaFoldDB" id="A0ABD6F470"/>
<organism evidence="2 3">
    <name type="scientific">Gnathostoma spinigerum</name>
    <dbReference type="NCBI Taxonomy" id="75299"/>
    <lineage>
        <taxon>Eukaryota</taxon>
        <taxon>Metazoa</taxon>
        <taxon>Ecdysozoa</taxon>
        <taxon>Nematoda</taxon>
        <taxon>Chromadorea</taxon>
        <taxon>Rhabditida</taxon>
        <taxon>Spirurina</taxon>
        <taxon>Gnathostomatomorpha</taxon>
        <taxon>Gnathostomatoidea</taxon>
        <taxon>Gnathostomatidae</taxon>
        <taxon>Gnathostoma</taxon>
    </lineage>
</organism>
<evidence type="ECO:0000313" key="2">
    <source>
        <dbReference type="EMBL" id="MFH4984857.1"/>
    </source>
</evidence>
<proteinExistence type="predicted"/>
<dbReference type="EMBL" id="JBGFUD010022259">
    <property type="protein sequence ID" value="MFH4984857.1"/>
    <property type="molecule type" value="Genomic_DNA"/>
</dbReference>
<reference evidence="2 3" key="1">
    <citation type="submission" date="2024-08" db="EMBL/GenBank/DDBJ databases">
        <title>Gnathostoma spinigerum genome.</title>
        <authorList>
            <person name="Gonzalez-Bertolin B."/>
            <person name="Monzon S."/>
            <person name="Zaballos A."/>
            <person name="Jimenez P."/>
            <person name="Dekumyoy P."/>
            <person name="Varona S."/>
            <person name="Cuesta I."/>
            <person name="Sumanam S."/>
            <person name="Adisakwattana P."/>
            <person name="Gasser R.B."/>
            <person name="Hernandez-Gonzalez A."/>
            <person name="Young N.D."/>
            <person name="Perteguer M.J."/>
        </authorList>
    </citation>
    <scope>NUCLEOTIDE SEQUENCE [LARGE SCALE GENOMIC DNA]</scope>
    <source>
        <strain evidence="2">AL3</strain>
        <tissue evidence="2">Liver</tissue>
    </source>
</reference>
<sequence>PRRSPRKTVEDSKPEGPSISKQKFSPSKSEKSKHHKCFEDTSSVDSPKRKKLSDRKDKHSAVKSPKKFEGGKEKFANVHQMAAADESKSRSNVPEKKLKESRKKHKEIEKDSGNVHTVAVNHFPHFQAIFLK</sequence>
<feature type="non-terminal residue" evidence="2">
    <location>
        <position position="1"/>
    </location>
</feature>
<evidence type="ECO:0000313" key="3">
    <source>
        <dbReference type="Proteomes" id="UP001608902"/>
    </source>
</evidence>